<dbReference type="AlphaFoldDB" id="A0A4S4FDK5"/>
<evidence type="ECO:0000313" key="8">
    <source>
        <dbReference type="Proteomes" id="UP000309133"/>
    </source>
</evidence>
<evidence type="ECO:0000313" key="7">
    <source>
        <dbReference type="EMBL" id="THG28153.1"/>
    </source>
</evidence>
<dbReference type="PANTHER" id="PTHR30086:SF20">
    <property type="entry name" value="ARGININE EXPORTER PROTEIN ARGO-RELATED"/>
    <property type="match status" value="1"/>
</dbReference>
<dbReference type="EMBL" id="SSSM01000007">
    <property type="protein sequence ID" value="THG28153.1"/>
    <property type="molecule type" value="Genomic_DNA"/>
</dbReference>
<dbReference type="RefSeq" id="WP_136429470.1">
    <property type="nucleotide sequence ID" value="NZ_SSSM01000007.1"/>
</dbReference>
<dbReference type="GO" id="GO:0015171">
    <property type="term" value="F:amino acid transmembrane transporter activity"/>
    <property type="evidence" value="ECO:0007669"/>
    <property type="project" value="TreeGrafter"/>
</dbReference>
<dbReference type="PANTHER" id="PTHR30086">
    <property type="entry name" value="ARGININE EXPORTER PROTEIN ARGO"/>
    <property type="match status" value="1"/>
</dbReference>
<comment type="caution">
    <text evidence="7">The sequence shown here is derived from an EMBL/GenBank/DDBJ whole genome shotgun (WGS) entry which is preliminary data.</text>
</comment>
<evidence type="ECO:0000256" key="3">
    <source>
        <dbReference type="ARBA" id="ARBA00022692"/>
    </source>
</evidence>
<evidence type="ECO:0000256" key="5">
    <source>
        <dbReference type="ARBA" id="ARBA00023136"/>
    </source>
</evidence>
<keyword evidence="3 6" id="KW-0812">Transmembrane</keyword>
<feature type="transmembrane region" description="Helical" evidence="6">
    <location>
        <begin position="163"/>
        <end position="183"/>
    </location>
</feature>
<name>A0A4S4FDK5_9MICO</name>
<feature type="transmembrane region" description="Helical" evidence="6">
    <location>
        <begin position="72"/>
        <end position="93"/>
    </location>
</feature>
<dbReference type="Proteomes" id="UP000309133">
    <property type="component" value="Unassembled WGS sequence"/>
</dbReference>
<protein>
    <submittedName>
        <fullName evidence="7">LysE family translocator</fullName>
    </submittedName>
</protein>
<comment type="subcellular location">
    <subcellularLocation>
        <location evidence="1">Cell membrane</location>
        <topology evidence="1">Multi-pass membrane protein</topology>
    </subcellularLocation>
</comment>
<keyword evidence="5 6" id="KW-0472">Membrane</keyword>
<dbReference type="InterPro" id="IPR001123">
    <property type="entry name" value="LeuE-type"/>
</dbReference>
<keyword evidence="8" id="KW-1185">Reference proteome</keyword>
<feature type="transmembrane region" description="Helical" evidence="6">
    <location>
        <begin position="41"/>
        <end position="66"/>
    </location>
</feature>
<organism evidence="7 8">
    <name type="scientific">Naasia lichenicola</name>
    <dbReference type="NCBI Taxonomy" id="2565933"/>
    <lineage>
        <taxon>Bacteria</taxon>
        <taxon>Bacillati</taxon>
        <taxon>Actinomycetota</taxon>
        <taxon>Actinomycetes</taxon>
        <taxon>Micrococcales</taxon>
        <taxon>Microbacteriaceae</taxon>
        <taxon>Naasia</taxon>
    </lineage>
</organism>
<proteinExistence type="predicted"/>
<evidence type="ECO:0000256" key="1">
    <source>
        <dbReference type="ARBA" id="ARBA00004651"/>
    </source>
</evidence>
<feature type="transmembrane region" description="Helical" evidence="6">
    <location>
        <begin position="6"/>
        <end position="29"/>
    </location>
</feature>
<gene>
    <name evidence="7" type="ORF">E6C64_18765</name>
</gene>
<evidence type="ECO:0000256" key="6">
    <source>
        <dbReference type="SAM" id="Phobius"/>
    </source>
</evidence>
<dbReference type="OrthoDB" id="3175972at2"/>
<accession>A0A4S4FDK5</accession>
<dbReference type="Pfam" id="PF01810">
    <property type="entry name" value="LysE"/>
    <property type="match status" value="1"/>
</dbReference>
<keyword evidence="2" id="KW-1003">Cell membrane</keyword>
<reference evidence="7 8" key="1">
    <citation type="submission" date="2019-04" db="EMBL/GenBank/DDBJ databases">
        <authorList>
            <person name="Jiang L."/>
        </authorList>
    </citation>
    <scope>NUCLEOTIDE SEQUENCE [LARGE SCALE GENOMIC DNA]</scope>
    <source>
        <strain evidence="7 8">YIM 131853</strain>
    </source>
</reference>
<sequence>MTVTSAILGFALVAALLTIIPGLDTALVLRSAINRGRGQAYASGLGISTGSLIWAVAAAVGATAVLAASETAYRVLTLLGAGYMVYLGVRMLVGAVRRSHHGPQPTTESTTEPALAASPWRAWTVGLLTNLLNPKVGAFYLATIPQFIPAGVSPLVMGALLGLVHVALGMTWFTLIIGATARASRFLRSPRATRIVDGVTGTVLVGFGIKLALSPR</sequence>
<dbReference type="PIRSF" id="PIRSF006324">
    <property type="entry name" value="LeuE"/>
    <property type="match status" value="1"/>
</dbReference>
<dbReference type="GO" id="GO:0005886">
    <property type="term" value="C:plasma membrane"/>
    <property type="evidence" value="ECO:0007669"/>
    <property type="project" value="UniProtKB-SubCell"/>
</dbReference>
<evidence type="ECO:0000256" key="4">
    <source>
        <dbReference type="ARBA" id="ARBA00022989"/>
    </source>
</evidence>
<keyword evidence="4 6" id="KW-1133">Transmembrane helix</keyword>
<evidence type="ECO:0000256" key="2">
    <source>
        <dbReference type="ARBA" id="ARBA00022475"/>
    </source>
</evidence>